<keyword evidence="4" id="KW-0479">Metal-binding</keyword>
<name>A0A6G1GHH9_9PEZI</name>
<dbReference type="SFLD" id="SFLDG01020">
    <property type="entry name" value="Terpene_Cyclase_Like_2"/>
    <property type="match status" value="1"/>
</dbReference>
<accession>A0A6G1GHH9</accession>
<dbReference type="EC" id="4.2.3.-" evidence="4"/>
<reference evidence="7" key="3">
    <citation type="submission" date="2025-04" db="UniProtKB">
        <authorList>
            <consortium name="RefSeq"/>
        </authorList>
    </citation>
    <scope>IDENTIFICATION</scope>
    <source>
        <strain evidence="7">CBS 781.70</strain>
    </source>
</reference>
<keyword evidence="4" id="KW-0456">Lyase</keyword>
<dbReference type="PANTHER" id="PTHR35201">
    <property type="entry name" value="TERPENE SYNTHASE"/>
    <property type="match status" value="1"/>
</dbReference>
<reference evidence="7" key="2">
    <citation type="submission" date="2020-04" db="EMBL/GenBank/DDBJ databases">
        <authorList>
            <consortium name="NCBI Genome Project"/>
        </authorList>
    </citation>
    <scope>NUCLEOTIDE SEQUENCE</scope>
    <source>
        <strain evidence="7">CBS 781.70</strain>
    </source>
</reference>
<evidence type="ECO:0000256" key="3">
    <source>
        <dbReference type="ARBA" id="ARBA00022842"/>
    </source>
</evidence>
<dbReference type="OrthoDB" id="2861623at2759"/>
<dbReference type="AlphaFoldDB" id="A0A6G1GHH9"/>
<keyword evidence="6" id="KW-1185">Reference proteome</keyword>
<proteinExistence type="inferred from homology"/>
<evidence type="ECO:0000256" key="4">
    <source>
        <dbReference type="RuleBase" id="RU366034"/>
    </source>
</evidence>
<dbReference type="Gene3D" id="1.10.600.10">
    <property type="entry name" value="Farnesyl Diphosphate Synthase"/>
    <property type="match status" value="1"/>
</dbReference>
<dbReference type="GeneID" id="54422221"/>
<dbReference type="GO" id="GO:0046872">
    <property type="term" value="F:metal ion binding"/>
    <property type="evidence" value="ECO:0007669"/>
    <property type="project" value="UniProtKB-KW"/>
</dbReference>
<evidence type="ECO:0000313" key="5">
    <source>
        <dbReference type="EMBL" id="KAF1817442.1"/>
    </source>
</evidence>
<evidence type="ECO:0000313" key="7">
    <source>
        <dbReference type="RefSeq" id="XP_033539073.1"/>
    </source>
</evidence>
<protein>
    <recommendedName>
        <fullName evidence="4">Terpene synthase</fullName>
        <ecNumber evidence="4">4.2.3.-</ecNumber>
    </recommendedName>
</protein>
<organism evidence="5">
    <name type="scientific">Eremomyces bilateralis CBS 781.70</name>
    <dbReference type="NCBI Taxonomy" id="1392243"/>
    <lineage>
        <taxon>Eukaryota</taxon>
        <taxon>Fungi</taxon>
        <taxon>Dikarya</taxon>
        <taxon>Ascomycota</taxon>
        <taxon>Pezizomycotina</taxon>
        <taxon>Dothideomycetes</taxon>
        <taxon>Dothideomycetes incertae sedis</taxon>
        <taxon>Eremomycetales</taxon>
        <taxon>Eremomycetaceae</taxon>
        <taxon>Eremomyces</taxon>
    </lineage>
</organism>
<dbReference type="SUPFAM" id="SSF48576">
    <property type="entry name" value="Terpenoid synthases"/>
    <property type="match status" value="1"/>
</dbReference>
<dbReference type="Pfam" id="PF19086">
    <property type="entry name" value="Terpene_syn_C_2"/>
    <property type="match status" value="1"/>
</dbReference>
<dbReference type="Proteomes" id="UP000504638">
    <property type="component" value="Unplaced"/>
</dbReference>
<comment type="similarity">
    <text evidence="2 4">Belongs to the terpene synthase family.</text>
</comment>
<dbReference type="EMBL" id="ML975149">
    <property type="protein sequence ID" value="KAF1817442.1"/>
    <property type="molecule type" value="Genomic_DNA"/>
</dbReference>
<evidence type="ECO:0000313" key="6">
    <source>
        <dbReference type="Proteomes" id="UP000504638"/>
    </source>
</evidence>
<gene>
    <name evidence="5 7" type="ORF">P152DRAFT_478427</name>
</gene>
<evidence type="ECO:0000256" key="1">
    <source>
        <dbReference type="ARBA" id="ARBA00001946"/>
    </source>
</evidence>
<comment type="cofactor">
    <cofactor evidence="1 4">
        <name>Mg(2+)</name>
        <dbReference type="ChEBI" id="CHEBI:18420"/>
    </cofactor>
</comment>
<dbReference type="GO" id="GO:0008299">
    <property type="term" value="P:isoprenoid biosynthetic process"/>
    <property type="evidence" value="ECO:0007669"/>
    <property type="project" value="UniProtKB-ARBA"/>
</dbReference>
<sequence length="357" mass="40640">MILDRRTQLLESIRGQRAYLPDLRPIFAGWPGAYSENVNEYYELMIPIANARLDSVYEQGIKLSKLKRSDFALFAASWWPQADFTELKIMLYMSIWLFTWDDEIDEPGGSCTDDFDAAQAYRKNTIEWVSYCLGLWKGESAPVPQNRIIESFQEVGEAFRDVYSVAQRQRYYDEMIQFLAHSQVEQEIRLRVQIPGIDEYWAFRMGTSAVGIAVAAVEYADQVRVGDLVMQSPSIRAIRDETIIMISITNDLLSLKKEISAGCIDSIVPITYSRGSTLQQAIDVATEALQASKNRFEIAADRLKAEARLNEKAYQHVDAFVEANRKYCVGNLTWSLATGRYGMAGMSQDHGKIWLTL</sequence>
<dbReference type="SFLD" id="SFLDS00005">
    <property type="entry name" value="Isoprenoid_Synthase_Type_I"/>
    <property type="match status" value="1"/>
</dbReference>
<evidence type="ECO:0000256" key="2">
    <source>
        <dbReference type="ARBA" id="ARBA00006333"/>
    </source>
</evidence>
<keyword evidence="3 4" id="KW-0460">Magnesium</keyword>
<dbReference type="RefSeq" id="XP_033539073.1">
    <property type="nucleotide sequence ID" value="XM_033681651.1"/>
</dbReference>
<dbReference type="InterPro" id="IPR034686">
    <property type="entry name" value="Terpene_cyclase-like_2"/>
</dbReference>
<dbReference type="InterPro" id="IPR008949">
    <property type="entry name" value="Isoprenoid_synthase_dom_sf"/>
</dbReference>
<dbReference type="GO" id="GO:0010333">
    <property type="term" value="F:terpene synthase activity"/>
    <property type="evidence" value="ECO:0007669"/>
    <property type="project" value="InterPro"/>
</dbReference>
<dbReference type="PANTHER" id="PTHR35201:SF4">
    <property type="entry name" value="BETA-PINACENE SYNTHASE-RELATED"/>
    <property type="match status" value="1"/>
</dbReference>
<reference evidence="5 7" key="1">
    <citation type="submission" date="2020-01" db="EMBL/GenBank/DDBJ databases">
        <authorList>
            <consortium name="DOE Joint Genome Institute"/>
            <person name="Haridas S."/>
            <person name="Albert R."/>
            <person name="Binder M."/>
            <person name="Bloem J."/>
            <person name="Labutti K."/>
            <person name="Salamov A."/>
            <person name="Andreopoulos B."/>
            <person name="Baker S.E."/>
            <person name="Barry K."/>
            <person name="Bills G."/>
            <person name="Bluhm B.H."/>
            <person name="Cannon C."/>
            <person name="Castanera R."/>
            <person name="Culley D.E."/>
            <person name="Daum C."/>
            <person name="Ezra D."/>
            <person name="Gonzalez J.B."/>
            <person name="Henrissat B."/>
            <person name="Kuo A."/>
            <person name="Liang C."/>
            <person name="Lipzen A."/>
            <person name="Lutzoni F."/>
            <person name="Magnuson J."/>
            <person name="Mondo S."/>
            <person name="Nolan M."/>
            <person name="Ohm R."/>
            <person name="Pangilinan J."/>
            <person name="Park H.-J."/>
            <person name="Ramirez L."/>
            <person name="Alfaro M."/>
            <person name="Sun H."/>
            <person name="Tritt A."/>
            <person name="Yoshinaga Y."/>
            <person name="Zwiers L.-H."/>
            <person name="Turgeon B.G."/>
            <person name="Goodwin S.B."/>
            <person name="Spatafora J.W."/>
            <person name="Crous P.W."/>
            <person name="Grigoriev I.V."/>
        </authorList>
    </citation>
    <scope>NUCLEOTIDE SEQUENCE</scope>
    <source>
        <strain evidence="5 7">CBS 781.70</strain>
    </source>
</reference>